<comment type="caution">
    <text evidence="2">The sequence shown here is derived from an EMBL/GenBank/DDBJ whole genome shotgun (WGS) entry which is preliminary data.</text>
</comment>
<keyword evidence="1" id="KW-0472">Membrane</keyword>
<feature type="transmembrane region" description="Helical" evidence="1">
    <location>
        <begin position="72"/>
        <end position="93"/>
    </location>
</feature>
<dbReference type="AlphaFoldDB" id="A0AAN6SQU7"/>
<keyword evidence="1" id="KW-1133">Transmembrane helix</keyword>
<dbReference type="EMBL" id="MU854421">
    <property type="protein sequence ID" value="KAK4038708.1"/>
    <property type="molecule type" value="Genomic_DNA"/>
</dbReference>
<evidence type="ECO:0000313" key="2">
    <source>
        <dbReference type="EMBL" id="KAK4038708.1"/>
    </source>
</evidence>
<feature type="transmembrane region" description="Helical" evidence="1">
    <location>
        <begin position="105"/>
        <end position="126"/>
    </location>
</feature>
<proteinExistence type="predicted"/>
<name>A0AAN6SQU7_9PEZI</name>
<dbReference type="Proteomes" id="UP001303115">
    <property type="component" value="Unassembled WGS sequence"/>
</dbReference>
<feature type="transmembrane region" description="Helical" evidence="1">
    <location>
        <begin position="12"/>
        <end position="32"/>
    </location>
</feature>
<reference evidence="3" key="1">
    <citation type="journal article" date="2023" name="Mol. Phylogenet. Evol.">
        <title>Genome-scale phylogeny and comparative genomics of the fungal order Sordariales.</title>
        <authorList>
            <person name="Hensen N."/>
            <person name="Bonometti L."/>
            <person name="Westerberg I."/>
            <person name="Brannstrom I.O."/>
            <person name="Guillou S."/>
            <person name="Cros-Aarteil S."/>
            <person name="Calhoun S."/>
            <person name="Haridas S."/>
            <person name="Kuo A."/>
            <person name="Mondo S."/>
            <person name="Pangilinan J."/>
            <person name="Riley R."/>
            <person name="LaButti K."/>
            <person name="Andreopoulos B."/>
            <person name="Lipzen A."/>
            <person name="Chen C."/>
            <person name="Yan M."/>
            <person name="Daum C."/>
            <person name="Ng V."/>
            <person name="Clum A."/>
            <person name="Steindorff A."/>
            <person name="Ohm R.A."/>
            <person name="Martin F."/>
            <person name="Silar P."/>
            <person name="Natvig D.O."/>
            <person name="Lalanne C."/>
            <person name="Gautier V."/>
            <person name="Ament-Velasquez S.L."/>
            <person name="Kruys A."/>
            <person name="Hutchinson M.I."/>
            <person name="Powell A.J."/>
            <person name="Barry K."/>
            <person name="Miller A.N."/>
            <person name="Grigoriev I.V."/>
            <person name="Debuchy R."/>
            <person name="Gladieux P."/>
            <person name="Hiltunen Thoren M."/>
            <person name="Johannesson H."/>
        </authorList>
    </citation>
    <scope>NUCLEOTIDE SEQUENCE [LARGE SCALE GENOMIC DNA]</scope>
    <source>
        <strain evidence="3">CBS 284.82</strain>
    </source>
</reference>
<gene>
    <name evidence="2" type="ORF">C8A01DRAFT_47729</name>
</gene>
<feature type="transmembrane region" description="Helical" evidence="1">
    <location>
        <begin position="153"/>
        <end position="178"/>
    </location>
</feature>
<sequence length="246" mass="27316">MAPDPVFFELSWSILSTIGAANVFFGLLVISVTNFSPVAAVPLVTSTAGSVANGLCYYAFYSTSPPVANRAVASAFADMLWVVQEAGLSFYSYMILSRILQGKQWYIFASIFWTIILALLAVRILIAVTRVRSIVGSTTGLHLQETVNHLHMAYFPLMAILECVNAYYLLTTFANAKFASFKRARKRDLLQYLMRSTEVRLALLALVGIMRAVTYSFQAQAQMATHIASQVDRFAYTLECLFPIVM</sequence>
<keyword evidence="3" id="KW-1185">Reference proteome</keyword>
<evidence type="ECO:0000313" key="3">
    <source>
        <dbReference type="Proteomes" id="UP001303115"/>
    </source>
</evidence>
<evidence type="ECO:0000256" key="1">
    <source>
        <dbReference type="SAM" id="Phobius"/>
    </source>
</evidence>
<feature type="transmembrane region" description="Helical" evidence="1">
    <location>
        <begin position="39"/>
        <end position="60"/>
    </location>
</feature>
<keyword evidence="1" id="KW-0812">Transmembrane</keyword>
<organism evidence="2 3">
    <name type="scientific">Parachaetomium inaequale</name>
    <dbReference type="NCBI Taxonomy" id="2588326"/>
    <lineage>
        <taxon>Eukaryota</taxon>
        <taxon>Fungi</taxon>
        <taxon>Dikarya</taxon>
        <taxon>Ascomycota</taxon>
        <taxon>Pezizomycotina</taxon>
        <taxon>Sordariomycetes</taxon>
        <taxon>Sordariomycetidae</taxon>
        <taxon>Sordariales</taxon>
        <taxon>Chaetomiaceae</taxon>
        <taxon>Parachaetomium</taxon>
    </lineage>
</organism>
<protein>
    <submittedName>
        <fullName evidence="2">Uncharacterized protein</fullName>
    </submittedName>
</protein>
<accession>A0AAN6SQU7</accession>
<feature type="transmembrane region" description="Helical" evidence="1">
    <location>
        <begin position="199"/>
        <end position="217"/>
    </location>
</feature>